<dbReference type="STRING" id="33935.ADM90_20580"/>
<proteinExistence type="predicted"/>
<keyword evidence="2" id="KW-1185">Reference proteome</keyword>
<gene>
    <name evidence="1" type="ORF">ADM90_20580</name>
</gene>
<dbReference type="EMBL" id="LGCI01000011">
    <property type="protein sequence ID" value="KOY80250.1"/>
    <property type="molecule type" value="Genomic_DNA"/>
</dbReference>
<dbReference type="Proteomes" id="UP000037977">
    <property type="component" value="Unassembled WGS sequence"/>
</dbReference>
<accession>A0A0M9DH47</accession>
<evidence type="ECO:0000313" key="2">
    <source>
        <dbReference type="Proteomes" id="UP000037977"/>
    </source>
</evidence>
<protein>
    <submittedName>
        <fullName evidence="1">Uncharacterized protein</fullName>
    </submittedName>
</protein>
<organism evidence="1 2">
    <name type="scientific">Lysinibacillus macroides</name>
    <dbReference type="NCBI Taxonomy" id="33935"/>
    <lineage>
        <taxon>Bacteria</taxon>
        <taxon>Bacillati</taxon>
        <taxon>Bacillota</taxon>
        <taxon>Bacilli</taxon>
        <taxon>Bacillales</taxon>
        <taxon>Bacillaceae</taxon>
        <taxon>Lysinibacillus</taxon>
    </lineage>
</organism>
<dbReference type="PATRIC" id="fig|33935.3.peg.4353"/>
<dbReference type="AlphaFoldDB" id="A0A0M9DH47"/>
<name>A0A0M9DH47_9BACI</name>
<comment type="caution">
    <text evidence="1">The sequence shown here is derived from an EMBL/GenBank/DDBJ whole genome shotgun (WGS) entry which is preliminary data.</text>
</comment>
<reference evidence="1 2" key="1">
    <citation type="submission" date="2015-07" db="EMBL/GenBank/DDBJ databases">
        <title>Genome sequencing project for genomic taxonomy and phylogenomics of Bacillus-like bacteria.</title>
        <authorList>
            <person name="Liu B."/>
            <person name="Wang J."/>
            <person name="Zhu Y."/>
            <person name="Liu G."/>
            <person name="Chen Q."/>
            <person name="Chen Z."/>
            <person name="Che J."/>
            <person name="Ge C."/>
            <person name="Shi H."/>
            <person name="Pan Z."/>
            <person name="Liu X."/>
        </authorList>
    </citation>
    <scope>NUCLEOTIDE SEQUENCE [LARGE SCALE GENOMIC DNA]</scope>
    <source>
        <strain evidence="1 2">DSM 54</strain>
    </source>
</reference>
<sequence>MGVFFYSYLCSLGIEFLRFILGPFSLVPRNLGPVDAIFLLLNRLGGVFGLLREKFALKNTSSYKYTMEVFLVKMKYTKCTEDVEYGDDYRQRLLLLAYRQNKENQGVFSKICA</sequence>
<evidence type="ECO:0000313" key="1">
    <source>
        <dbReference type="EMBL" id="KOY80250.1"/>
    </source>
</evidence>